<evidence type="ECO:0000256" key="1">
    <source>
        <dbReference type="ARBA" id="ARBA00001936"/>
    </source>
</evidence>
<keyword evidence="5" id="KW-0464">Manganese</keyword>
<comment type="cofactor">
    <cofactor evidence="1">
        <name>Mn(2+)</name>
        <dbReference type="ChEBI" id="CHEBI:29035"/>
    </cofactor>
</comment>
<protein>
    <submittedName>
        <fullName evidence="8">Peptidase_M24 domain-containing protein</fullName>
    </submittedName>
</protein>
<keyword evidence="4" id="KW-0378">Hydrolase</keyword>
<dbReference type="SUPFAM" id="SSF55920">
    <property type="entry name" value="Creatinase/aminopeptidase"/>
    <property type="match status" value="1"/>
</dbReference>
<dbReference type="InterPro" id="IPR052433">
    <property type="entry name" value="X-Pro_dipept-like"/>
</dbReference>
<reference evidence="8" key="1">
    <citation type="submission" date="2016-11" db="UniProtKB">
        <authorList>
            <consortium name="WormBaseParasite"/>
        </authorList>
    </citation>
    <scope>IDENTIFICATION</scope>
</reference>
<sequence>MANVLKNGTTLAVDVDALLDAIAYEPDLRGVHQMLYNGGLTHRPLNDKIDQLRWRKSENEQELMRETCRIGSEEGYGETNESNIVGFLEHQCRRRGADSLAYPPVVAAGNNANTIHYISSNKHIRRTDCVLVDAGCDLHGYVSDITRCFPISGKFSAVQRTLYDVLNDLQSQLLHYVQTVRPIRLNELYNHMVERMADSLSSIVFFRKDLSRKELLKCPHHVSHYLGMDVHDTPSIAKNIECPPGVIITVEPGIYVRPENTVVRNEFRGIGLRIEDDVLLTETGAEILTSNCIRDPNDIELVMDS</sequence>
<evidence type="ECO:0000259" key="6">
    <source>
        <dbReference type="Pfam" id="PF00557"/>
    </source>
</evidence>
<dbReference type="PANTHER" id="PTHR43226:SF4">
    <property type="entry name" value="XAA-PRO AMINOPEPTIDASE 3"/>
    <property type="match status" value="1"/>
</dbReference>
<evidence type="ECO:0000256" key="2">
    <source>
        <dbReference type="ARBA" id="ARBA00008766"/>
    </source>
</evidence>
<comment type="similarity">
    <text evidence="2">Belongs to the peptidase M24B family.</text>
</comment>
<dbReference type="PANTHER" id="PTHR43226">
    <property type="entry name" value="XAA-PRO AMINOPEPTIDASE 3"/>
    <property type="match status" value="1"/>
</dbReference>
<dbReference type="OMA" id="ECKINGA"/>
<feature type="domain" description="Peptidase M24" evidence="6">
    <location>
        <begin position="79"/>
        <end position="282"/>
    </location>
</feature>
<dbReference type="Pfam" id="PF00557">
    <property type="entry name" value="Peptidase_M24"/>
    <property type="match status" value="1"/>
</dbReference>
<dbReference type="AlphaFoldDB" id="A0A1I8BE34"/>
<dbReference type="Proteomes" id="UP000095281">
    <property type="component" value="Unplaced"/>
</dbReference>
<keyword evidence="3" id="KW-0479">Metal-binding</keyword>
<dbReference type="GO" id="GO:0046872">
    <property type="term" value="F:metal ion binding"/>
    <property type="evidence" value="ECO:0007669"/>
    <property type="project" value="UniProtKB-KW"/>
</dbReference>
<keyword evidence="7" id="KW-1185">Reference proteome</keyword>
<evidence type="ECO:0000256" key="5">
    <source>
        <dbReference type="ARBA" id="ARBA00023211"/>
    </source>
</evidence>
<accession>A0A1I8BE34</accession>
<organism evidence="7 8">
    <name type="scientific">Meloidogyne hapla</name>
    <name type="common">Root-knot nematode worm</name>
    <dbReference type="NCBI Taxonomy" id="6305"/>
    <lineage>
        <taxon>Eukaryota</taxon>
        <taxon>Metazoa</taxon>
        <taxon>Ecdysozoa</taxon>
        <taxon>Nematoda</taxon>
        <taxon>Chromadorea</taxon>
        <taxon>Rhabditida</taxon>
        <taxon>Tylenchina</taxon>
        <taxon>Tylenchomorpha</taxon>
        <taxon>Tylenchoidea</taxon>
        <taxon>Meloidogynidae</taxon>
        <taxon>Meloidogyninae</taxon>
        <taxon>Meloidogyne</taxon>
    </lineage>
</organism>
<evidence type="ECO:0000256" key="3">
    <source>
        <dbReference type="ARBA" id="ARBA00022723"/>
    </source>
</evidence>
<dbReference type="InterPro" id="IPR000994">
    <property type="entry name" value="Pept_M24"/>
</dbReference>
<proteinExistence type="inferred from homology"/>
<name>A0A1I8BE34_MELHA</name>
<dbReference type="GO" id="GO:0004177">
    <property type="term" value="F:aminopeptidase activity"/>
    <property type="evidence" value="ECO:0007669"/>
    <property type="project" value="TreeGrafter"/>
</dbReference>
<dbReference type="GO" id="GO:0006508">
    <property type="term" value="P:proteolysis"/>
    <property type="evidence" value="ECO:0007669"/>
    <property type="project" value="TreeGrafter"/>
</dbReference>
<dbReference type="WBParaSite" id="MhA1_Contig2048.frz3.gene8">
    <property type="protein sequence ID" value="MhA1_Contig2048.frz3.gene8"/>
    <property type="gene ID" value="MhA1_Contig2048.frz3.gene8"/>
</dbReference>
<dbReference type="InterPro" id="IPR036005">
    <property type="entry name" value="Creatinase/aminopeptidase-like"/>
</dbReference>
<dbReference type="GO" id="GO:0005739">
    <property type="term" value="C:mitochondrion"/>
    <property type="evidence" value="ECO:0007669"/>
    <property type="project" value="TreeGrafter"/>
</dbReference>
<evidence type="ECO:0000313" key="7">
    <source>
        <dbReference type="Proteomes" id="UP000095281"/>
    </source>
</evidence>
<dbReference type="Gene3D" id="3.90.230.10">
    <property type="entry name" value="Creatinase/methionine aminopeptidase superfamily"/>
    <property type="match status" value="1"/>
</dbReference>
<evidence type="ECO:0000313" key="8">
    <source>
        <dbReference type="WBParaSite" id="MhA1_Contig2048.frz3.gene8"/>
    </source>
</evidence>
<evidence type="ECO:0000256" key="4">
    <source>
        <dbReference type="ARBA" id="ARBA00022801"/>
    </source>
</evidence>